<dbReference type="RefSeq" id="WP_064400159.1">
    <property type="nucleotide sequence ID" value="NZ_LQIR01000069.1"/>
</dbReference>
<feature type="transmembrane region" description="Helical" evidence="1">
    <location>
        <begin position="76"/>
        <end position="97"/>
    </location>
</feature>
<accession>A0A100ZZM7</accession>
<dbReference type="InterPro" id="IPR013901">
    <property type="entry name" value="Anthrone_oxy"/>
</dbReference>
<gene>
    <name evidence="2" type="ORF">AU192_08865</name>
</gene>
<organism evidence="2 3">
    <name type="scientific">Mycobacterium lehmannii</name>
    <dbReference type="NCBI Taxonomy" id="2048550"/>
    <lineage>
        <taxon>Bacteria</taxon>
        <taxon>Bacillati</taxon>
        <taxon>Actinomycetota</taxon>
        <taxon>Actinomycetes</taxon>
        <taxon>Mycobacteriales</taxon>
        <taxon>Mycobacteriaceae</taxon>
        <taxon>Mycobacterium</taxon>
    </lineage>
</organism>
<proteinExistence type="predicted"/>
<dbReference type="EMBL" id="LQIR01000069">
    <property type="protein sequence ID" value="KUI06522.1"/>
    <property type="molecule type" value="Genomic_DNA"/>
</dbReference>
<comment type="caution">
    <text evidence="2">The sequence shown here is derived from an EMBL/GenBank/DDBJ whole genome shotgun (WGS) entry which is preliminary data.</text>
</comment>
<protein>
    <recommendedName>
        <fullName evidence="4">DUF1772 domain-containing protein</fullName>
    </recommendedName>
</protein>
<dbReference type="Pfam" id="PF08592">
    <property type="entry name" value="Anthrone_oxy"/>
    <property type="match status" value="1"/>
</dbReference>
<evidence type="ECO:0000313" key="3">
    <source>
        <dbReference type="Proteomes" id="UP000053707"/>
    </source>
</evidence>
<name>A0A100ZZM7_9MYCO</name>
<dbReference type="Proteomes" id="UP000053707">
    <property type="component" value="Unassembled WGS sequence"/>
</dbReference>
<dbReference type="GeneID" id="27920672"/>
<evidence type="ECO:0000256" key="1">
    <source>
        <dbReference type="SAM" id="Phobius"/>
    </source>
</evidence>
<keyword evidence="1" id="KW-1133">Transmembrane helix</keyword>
<feature type="transmembrane region" description="Helical" evidence="1">
    <location>
        <begin position="128"/>
        <end position="144"/>
    </location>
</feature>
<evidence type="ECO:0000313" key="2">
    <source>
        <dbReference type="EMBL" id="KUI06522.1"/>
    </source>
</evidence>
<keyword evidence="3" id="KW-1185">Reference proteome</keyword>
<reference evidence="2 3" key="1">
    <citation type="submission" date="2016-01" db="EMBL/GenBank/DDBJ databases">
        <authorList>
            <consortium name="TB Trials Study Group"/>
            <person name="Sutton G."/>
            <person name="Brinkac L."/>
            <person name="Sanka R."/>
            <person name="Adams M."/>
            <person name="Lau E.L."/>
            <person name="Macaden R."/>
            <person name="Grewal H.M.S."/>
        </authorList>
    </citation>
    <scope>NUCLEOTIDE SEQUENCE [LARGE SCALE GENOMIC DNA]</scope>
    <source>
        <strain evidence="2 3">IS-1744</strain>
    </source>
</reference>
<sequence>MEAIIGVLALLIVGPLVGVELAVAVFLNPVLGRLPDGAFAQARGDSGRVLGKVMPFWYAAALVVLIVAAVLLRVDWLFITAALTMALAVAATVALMVPINNRIGRWSGGADVDRGLARQWDRLHWRRVGLLAVVFGLVVTAVAGV</sequence>
<keyword evidence="1" id="KW-0472">Membrane</keyword>
<keyword evidence="1" id="KW-0812">Transmembrane</keyword>
<dbReference type="AlphaFoldDB" id="A0A100ZZM7"/>
<evidence type="ECO:0008006" key="4">
    <source>
        <dbReference type="Google" id="ProtNLM"/>
    </source>
</evidence>
<feature type="transmembrane region" description="Helical" evidence="1">
    <location>
        <begin position="6"/>
        <end position="28"/>
    </location>
</feature>
<feature type="transmembrane region" description="Helical" evidence="1">
    <location>
        <begin position="49"/>
        <end position="70"/>
    </location>
</feature>